<proteinExistence type="predicted"/>
<evidence type="ECO:0000313" key="1">
    <source>
        <dbReference type="EMBL" id="MEA5259254.1"/>
    </source>
</evidence>
<accession>A0ABU5QR86</accession>
<name>A0ABU5QR86_9BACT</name>
<comment type="caution">
    <text evidence="1">The sequence shown here is derived from an EMBL/GenBank/DDBJ whole genome shotgun (WGS) entry which is preliminary data.</text>
</comment>
<dbReference type="EMBL" id="JAYFUL010000028">
    <property type="protein sequence ID" value="MEA5259254.1"/>
    <property type="molecule type" value="Genomic_DNA"/>
</dbReference>
<gene>
    <name evidence="1" type="ORF">VB264_15765</name>
</gene>
<evidence type="ECO:0008006" key="3">
    <source>
        <dbReference type="Google" id="ProtNLM"/>
    </source>
</evidence>
<keyword evidence="2" id="KW-1185">Reference proteome</keyword>
<protein>
    <recommendedName>
        <fullName evidence="3">Phospholipid/glycerol acyltransferase domain-containing protein</fullName>
    </recommendedName>
</protein>
<evidence type="ECO:0000313" key="2">
    <source>
        <dbReference type="Proteomes" id="UP001304671"/>
    </source>
</evidence>
<dbReference type="RefSeq" id="WP_323250761.1">
    <property type="nucleotide sequence ID" value="NZ_JAYFUL010000028.1"/>
</dbReference>
<reference evidence="1 2" key="1">
    <citation type="submission" date="2023-12" db="EMBL/GenBank/DDBJ databases">
        <title>Novel species of the genus Arcicella isolated from rivers.</title>
        <authorList>
            <person name="Lu H."/>
        </authorList>
    </citation>
    <scope>NUCLEOTIDE SEQUENCE [LARGE SCALE GENOMIC DNA]</scope>
    <source>
        <strain evidence="1 2">LMG 21963</strain>
    </source>
</reference>
<sequence>MNIEDKIVKLFQSYYQDSTINNKLIEVRRLQLEFFSDCINRHDNKYVQSAFIDLLINIELILPINITYYAASYPSKCVIISNHLGIGKLAKIYPEDFRTSKNSFLPNNDSFIFLGFPLFYYLLIKQHVTFNSFRTLSIPYESKEISALQDQISVVPTTKSEYRKILTNKELTNLLIFPEGGTSGKRNQIGIYSLEEFNDGFIKLSKKLRMDILPIIQYLNKKGEYELIILETKNDETSLDLKIRMQNEMNKLIL</sequence>
<organism evidence="1 2">
    <name type="scientific">Arcicella aquatica</name>
    <dbReference type="NCBI Taxonomy" id="217141"/>
    <lineage>
        <taxon>Bacteria</taxon>
        <taxon>Pseudomonadati</taxon>
        <taxon>Bacteroidota</taxon>
        <taxon>Cytophagia</taxon>
        <taxon>Cytophagales</taxon>
        <taxon>Flectobacillaceae</taxon>
        <taxon>Arcicella</taxon>
    </lineage>
</organism>
<dbReference type="Proteomes" id="UP001304671">
    <property type="component" value="Unassembled WGS sequence"/>
</dbReference>